<dbReference type="GO" id="GO:0005524">
    <property type="term" value="F:ATP binding"/>
    <property type="evidence" value="ECO:0007669"/>
    <property type="project" value="UniProtKB-KW"/>
</dbReference>
<keyword evidence="2" id="KW-0547">Nucleotide-binding</keyword>
<evidence type="ECO:0000313" key="13">
    <source>
        <dbReference type="EMBL" id="SVA10210.1"/>
    </source>
</evidence>
<evidence type="ECO:0000259" key="12">
    <source>
        <dbReference type="Pfam" id="PF21185"/>
    </source>
</evidence>
<keyword evidence="4" id="KW-0378">Hydrolase</keyword>
<dbReference type="Gene3D" id="1.10.10.1020">
    <property type="entry name" value="RecBCD complex, subunit RecD, N-terminal domain"/>
    <property type="match status" value="1"/>
</dbReference>
<organism evidence="13">
    <name type="scientific">marine metagenome</name>
    <dbReference type="NCBI Taxonomy" id="408172"/>
    <lineage>
        <taxon>unclassified sequences</taxon>
        <taxon>metagenomes</taxon>
        <taxon>ecological metagenomes</taxon>
    </lineage>
</organism>
<dbReference type="GO" id="GO:0008854">
    <property type="term" value="F:exodeoxyribonuclease V activity"/>
    <property type="evidence" value="ECO:0007669"/>
    <property type="project" value="InterPro"/>
</dbReference>
<dbReference type="NCBIfam" id="TIGR01447">
    <property type="entry name" value="recD"/>
    <property type="match status" value="1"/>
</dbReference>
<dbReference type="AlphaFoldDB" id="A0A381T1W6"/>
<dbReference type="PANTHER" id="PTHR43788:SF6">
    <property type="entry name" value="DNA HELICASE B"/>
    <property type="match status" value="1"/>
</dbReference>
<protein>
    <submittedName>
        <fullName evidence="13">Uncharacterized protein</fullName>
    </submittedName>
</protein>
<dbReference type="GO" id="GO:0006302">
    <property type="term" value="P:double-strand break repair"/>
    <property type="evidence" value="ECO:0007669"/>
    <property type="project" value="InterPro"/>
</dbReference>
<proteinExistence type="inferred from homology"/>
<dbReference type="InterPro" id="IPR027785">
    <property type="entry name" value="UvrD-like_helicase_C"/>
</dbReference>
<dbReference type="InterPro" id="IPR049550">
    <property type="entry name" value="RecD_N"/>
</dbReference>
<keyword evidence="5" id="KW-0347">Helicase</keyword>
<sequence length="588" mass="63012">MLDRLDPSAGPSVLLAGALVSERTVAGDVCLRLADEAGRRLLSDTAEDEIVAPALAEWRKALEYSESVGQPGESCPLILEPDGRLYLYRYWEWEKRLAGDLLARAALADFEVDDTVVARAVDMFFPVQPEAMWQRVAAALAILRPFTVITGGPGTGKTTTVVRVLALLQKLVGIEAQQIALAAPTGKAAARLREVLADAADLPGLEGVRFPTETTTVHRLLGIRATGGTPRRHANNPLTCKVLVVDEASMIDLGLMVKLVDAIPAHTRLILLGDRDQLASVEAGSVLDDICAGSEGLPADLAARIHRLTGADPPAVKRTVPLSGSVAVLEQSWRYASDSGIGRLSEAVKAGDMGKVLECLEEPGSVDTTLQNCTTVGELSQLLKVHALSHYSQNLRLAADGAPAGEILDTFNNLRIVCAHRAGWAGVSGVNRLVELQLVDAGLIQPGTIWYPGRPVMIMANDYALGLFNGDVGVALDDPDRPGQVAVYFPLPNGRFRAIWPGRLPPHETVFAMTVHKSQGSEFDRAILVLPDRRSPVLSRELLYTALSRAVSSVAIWGSREILAAAVSQRARRASGLHHRLSLPVPVD</sequence>
<evidence type="ECO:0000256" key="5">
    <source>
        <dbReference type="ARBA" id="ARBA00022806"/>
    </source>
</evidence>
<dbReference type="GO" id="GO:0006310">
    <property type="term" value="P:DNA recombination"/>
    <property type="evidence" value="ECO:0007669"/>
    <property type="project" value="InterPro"/>
</dbReference>
<keyword evidence="6" id="KW-0269">Exonuclease</keyword>
<evidence type="ECO:0000256" key="7">
    <source>
        <dbReference type="ARBA" id="ARBA00022840"/>
    </source>
</evidence>
<keyword evidence="7" id="KW-0067">ATP-binding</keyword>
<keyword evidence="1" id="KW-0540">Nuclease</keyword>
<feature type="domain" description="UvrD-like helicase C-terminal" evidence="11">
    <location>
        <begin position="510"/>
        <end position="552"/>
    </location>
</feature>
<dbReference type="PANTHER" id="PTHR43788">
    <property type="entry name" value="DNA2/NAM7 HELICASE FAMILY MEMBER"/>
    <property type="match status" value="1"/>
</dbReference>
<evidence type="ECO:0000256" key="3">
    <source>
        <dbReference type="ARBA" id="ARBA00022763"/>
    </source>
</evidence>
<evidence type="ECO:0000256" key="8">
    <source>
        <dbReference type="ARBA" id="ARBA00023125"/>
    </source>
</evidence>
<keyword evidence="8" id="KW-0238">DNA-binding</keyword>
<dbReference type="Pfam" id="PF21185">
    <property type="entry name" value="RecD_N"/>
    <property type="match status" value="1"/>
</dbReference>
<dbReference type="InterPro" id="IPR050534">
    <property type="entry name" value="Coronavir_polyprotein_1ab"/>
</dbReference>
<dbReference type="GO" id="GO:0003677">
    <property type="term" value="F:DNA binding"/>
    <property type="evidence" value="ECO:0007669"/>
    <property type="project" value="UniProtKB-KW"/>
</dbReference>
<dbReference type="GO" id="GO:0017116">
    <property type="term" value="F:single-stranded DNA helicase activity"/>
    <property type="evidence" value="ECO:0007669"/>
    <property type="project" value="TreeGrafter"/>
</dbReference>
<dbReference type="InterPro" id="IPR027417">
    <property type="entry name" value="P-loop_NTPase"/>
</dbReference>
<evidence type="ECO:0000259" key="11">
    <source>
        <dbReference type="Pfam" id="PF13538"/>
    </source>
</evidence>
<evidence type="ECO:0000256" key="2">
    <source>
        <dbReference type="ARBA" id="ARBA00022741"/>
    </source>
</evidence>
<dbReference type="Pfam" id="PF13245">
    <property type="entry name" value="AAA_19"/>
    <property type="match status" value="1"/>
</dbReference>
<feature type="domain" description="RecBCD enzyme subunit RecD N-terminal" evidence="12">
    <location>
        <begin position="1"/>
        <end position="86"/>
    </location>
</feature>
<evidence type="ECO:0000256" key="4">
    <source>
        <dbReference type="ARBA" id="ARBA00022801"/>
    </source>
</evidence>
<dbReference type="CDD" id="cd18809">
    <property type="entry name" value="SF1_C_RecD"/>
    <property type="match status" value="1"/>
</dbReference>
<keyword evidence="10" id="KW-0413">Isomerase</keyword>
<evidence type="ECO:0000256" key="6">
    <source>
        <dbReference type="ARBA" id="ARBA00022839"/>
    </source>
</evidence>
<reference evidence="13" key="1">
    <citation type="submission" date="2018-05" db="EMBL/GenBank/DDBJ databases">
        <authorList>
            <person name="Lanie J.A."/>
            <person name="Ng W.-L."/>
            <person name="Kazmierczak K.M."/>
            <person name="Andrzejewski T.M."/>
            <person name="Davidsen T.M."/>
            <person name="Wayne K.J."/>
            <person name="Tettelin H."/>
            <person name="Glass J.I."/>
            <person name="Rusch D."/>
            <person name="Podicherti R."/>
            <person name="Tsui H.-C.T."/>
            <person name="Winkler M.E."/>
        </authorList>
    </citation>
    <scope>NUCLEOTIDE SEQUENCE</scope>
</reference>
<name>A0A381T1W6_9ZZZZ</name>
<accession>A0A381T1W6</accession>
<dbReference type="Pfam" id="PF13538">
    <property type="entry name" value="UvrD_C_2"/>
    <property type="match status" value="1"/>
</dbReference>
<keyword evidence="9" id="KW-0234">DNA repair</keyword>
<evidence type="ECO:0000256" key="1">
    <source>
        <dbReference type="ARBA" id="ARBA00022722"/>
    </source>
</evidence>
<gene>
    <name evidence="13" type="ORF">METZ01_LOCUS63064</name>
</gene>
<dbReference type="HAMAP" id="MF_01487">
    <property type="entry name" value="RecD"/>
    <property type="match status" value="1"/>
</dbReference>
<dbReference type="CDD" id="cd17933">
    <property type="entry name" value="DEXSc_RecD-like"/>
    <property type="match status" value="1"/>
</dbReference>
<dbReference type="Gene3D" id="3.40.50.300">
    <property type="entry name" value="P-loop containing nucleotide triphosphate hydrolases"/>
    <property type="match status" value="3"/>
</dbReference>
<keyword evidence="3" id="KW-0227">DNA damage</keyword>
<dbReference type="EMBL" id="UINC01003904">
    <property type="protein sequence ID" value="SVA10210.1"/>
    <property type="molecule type" value="Genomic_DNA"/>
</dbReference>
<dbReference type="SUPFAM" id="SSF52540">
    <property type="entry name" value="P-loop containing nucleoside triphosphate hydrolases"/>
    <property type="match status" value="2"/>
</dbReference>
<dbReference type="InterPro" id="IPR041851">
    <property type="entry name" value="RecD_N_sf"/>
</dbReference>
<evidence type="ECO:0000256" key="9">
    <source>
        <dbReference type="ARBA" id="ARBA00023204"/>
    </source>
</evidence>
<dbReference type="InterPro" id="IPR006344">
    <property type="entry name" value="RecD"/>
</dbReference>
<dbReference type="GO" id="GO:0009338">
    <property type="term" value="C:exodeoxyribonuclease V complex"/>
    <property type="evidence" value="ECO:0007669"/>
    <property type="project" value="InterPro"/>
</dbReference>
<evidence type="ECO:0000256" key="10">
    <source>
        <dbReference type="ARBA" id="ARBA00023235"/>
    </source>
</evidence>